<protein>
    <submittedName>
        <fullName evidence="1">Uncharacterized protein</fullName>
    </submittedName>
</protein>
<reference evidence="2" key="1">
    <citation type="journal article" date="2015" name="Nat. Genet.">
        <title>The genome and transcriptome of the zoonotic hookworm Ancylostoma ceylanicum identify infection-specific gene families.</title>
        <authorList>
            <person name="Schwarz E.M."/>
            <person name="Hu Y."/>
            <person name="Antoshechkin I."/>
            <person name="Miller M.M."/>
            <person name="Sternberg P.W."/>
            <person name="Aroian R.V."/>
        </authorList>
    </citation>
    <scope>NUCLEOTIDE SEQUENCE</scope>
    <source>
        <strain evidence="2">HY135</strain>
    </source>
</reference>
<dbReference type="AlphaFoldDB" id="A0A016TAM4"/>
<organism evidence="1 2">
    <name type="scientific">Ancylostoma ceylanicum</name>
    <dbReference type="NCBI Taxonomy" id="53326"/>
    <lineage>
        <taxon>Eukaryota</taxon>
        <taxon>Metazoa</taxon>
        <taxon>Ecdysozoa</taxon>
        <taxon>Nematoda</taxon>
        <taxon>Chromadorea</taxon>
        <taxon>Rhabditida</taxon>
        <taxon>Rhabditina</taxon>
        <taxon>Rhabditomorpha</taxon>
        <taxon>Strongyloidea</taxon>
        <taxon>Ancylostomatidae</taxon>
        <taxon>Ancylostomatinae</taxon>
        <taxon>Ancylostoma</taxon>
    </lineage>
</organism>
<dbReference type="EMBL" id="JARK01001454">
    <property type="protein sequence ID" value="EYB99998.1"/>
    <property type="molecule type" value="Genomic_DNA"/>
</dbReference>
<evidence type="ECO:0000313" key="2">
    <source>
        <dbReference type="Proteomes" id="UP000024635"/>
    </source>
</evidence>
<sequence>MSDIGYCMLFPNEFDIGVFRKVVVFQVWFFSMQFFSSINFPLNSQSECLHKSNTLSSASIDGFFGRECHGRELERRLATCIGGVLMLAVNLSTTNFELQQPLDFEMG</sequence>
<gene>
    <name evidence="1" type="primary">Acey_s0118.g716</name>
    <name evidence="1" type="ORF">Y032_0118g716</name>
</gene>
<keyword evidence="2" id="KW-1185">Reference proteome</keyword>
<evidence type="ECO:0000313" key="1">
    <source>
        <dbReference type="EMBL" id="EYB99998.1"/>
    </source>
</evidence>
<comment type="caution">
    <text evidence="1">The sequence shown here is derived from an EMBL/GenBank/DDBJ whole genome shotgun (WGS) entry which is preliminary data.</text>
</comment>
<accession>A0A016TAM4</accession>
<dbReference type="Proteomes" id="UP000024635">
    <property type="component" value="Unassembled WGS sequence"/>
</dbReference>
<proteinExistence type="predicted"/>
<name>A0A016TAM4_9BILA</name>